<reference evidence="7" key="1">
    <citation type="submission" date="2022-09" db="EMBL/GenBank/DDBJ databases">
        <title>The complete genome of Acidovorax sp. 5MLIR.</title>
        <authorList>
            <person name="Liu L."/>
            <person name="Yue J."/>
            <person name="Yang F."/>
            <person name="Yuan J."/>
            <person name="Li L."/>
        </authorList>
    </citation>
    <scope>NUCLEOTIDE SEQUENCE</scope>
    <source>
        <strain evidence="7">5MLIR</strain>
    </source>
</reference>
<name>A0ABY6GB87_9BURK</name>
<dbReference type="EMBL" id="CP106881">
    <property type="protein sequence ID" value="UYG51580.1"/>
    <property type="molecule type" value="Genomic_DNA"/>
</dbReference>
<dbReference type="PANTHER" id="PTHR47053:SF1">
    <property type="entry name" value="MUREIN DD-ENDOPEPTIDASE MEPH-RELATED"/>
    <property type="match status" value="1"/>
</dbReference>
<evidence type="ECO:0000313" key="8">
    <source>
        <dbReference type="Proteomes" id="UP001162800"/>
    </source>
</evidence>
<dbReference type="InterPro" id="IPR038765">
    <property type="entry name" value="Papain-like_cys_pep_sf"/>
</dbReference>
<dbReference type="SUPFAM" id="SSF54001">
    <property type="entry name" value="Cysteine proteinases"/>
    <property type="match status" value="1"/>
</dbReference>
<keyword evidence="8" id="KW-1185">Reference proteome</keyword>
<dbReference type="PANTHER" id="PTHR47053">
    <property type="entry name" value="MUREIN DD-ENDOPEPTIDASE MEPH-RELATED"/>
    <property type="match status" value="1"/>
</dbReference>
<dbReference type="InterPro" id="IPR051202">
    <property type="entry name" value="Peptidase_C40"/>
</dbReference>
<evidence type="ECO:0000256" key="1">
    <source>
        <dbReference type="ARBA" id="ARBA00007074"/>
    </source>
</evidence>
<feature type="domain" description="NlpC/P60" evidence="6">
    <location>
        <begin position="53"/>
        <end position="177"/>
    </location>
</feature>
<evidence type="ECO:0000256" key="5">
    <source>
        <dbReference type="SAM" id="SignalP"/>
    </source>
</evidence>
<comment type="similarity">
    <text evidence="1">Belongs to the peptidase C40 family.</text>
</comment>
<keyword evidence="3" id="KW-0378">Hydrolase</keyword>
<dbReference type="PROSITE" id="PS51935">
    <property type="entry name" value="NLPC_P60"/>
    <property type="match status" value="1"/>
</dbReference>
<evidence type="ECO:0000256" key="4">
    <source>
        <dbReference type="ARBA" id="ARBA00022807"/>
    </source>
</evidence>
<evidence type="ECO:0000313" key="7">
    <source>
        <dbReference type="EMBL" id="UYG51580.1"/>
    </source>
</evidence>
<proteinExistence type="inferred from homology"/>
<organism evidence="7 8">
    <name type="scientific">Comamonas endophytica</name>
    <dbReference type="NCBI Taxonomy" id="2949090"/>
    <lineage>
        <taxon>Bacteria</taxon>
        <taxon>Pseudomonadati</taxon>
        <taxon>Pseudomonadota</taxon>
        <taxon>Betaproteobacteria</taxon>
        <taxon>Burkholderiales</taxon>
        <taxon>Comamonadaceae</taxon>
        <taxon>Comamonas</taxon>
    </lineage>
</organism>
<dbReference type="Proteomes" id="UP001162800">
    <property type="component" value="Chromosome"/>
</dbReference>
<dbReference type="InterPro" id="IPR000064">
    <property type="entry name" value="NLP_P60_dom"/>
</dbReference>
<gene>
    <name evidence="7" type="ORF">M9799_16245</name>
</gene>
<keyword evidence="5" id="KW-0732">Signal</keyword>
<keyword evidence="4" id="KW-0788">Thiol protease</keyword>
<keyword evidence="2" id="KW-0645">Protease</keyword>
<feature type="signal peptide" evidence="5">
    <location>
        <begin position="1"/>
        <end position="17"/>
    </location>
</feature>
<evidence type="ECO:0000259" key="6">
    <source>
        <dbReference type="PROSITE" id="PS51935"/>
    </source>
</evidence>
<feature type="chain" id="PRO_5046486872" evidence="5">
    <location>
        <begin position="18"/>
        <end position="191"/>
    </location>
</feature>
<dbReference type="RefSeq" id="WP_231042351.1">
    <property type="nucleotide sequence ID" value="NZ_CP106881.1"/>
</dbReference>
<dbReference type="Pfam" id="PF00877">
    <property type="entry name" value="NLPC_P60"/>
    <property type="match status" value="1"/>
</dbReference>
<evidence type="ECO:0000256" key="3">
    <source>
        <dbReference type="ARBA" id="ARBA00022801"/>
    </source>
</evidence>
<accession>A0ABY6GB87</accession>
<sequence length="191" mass="20839">MSRWLCVLLFTCVSAHAAPDASSTDDDIQRLLVSRGLISQINTQLHEAGHSVAARTSELVGTAMGFLGVPYRRGGNSAATGFDCSGFVRAIYSQTVGLVLPRRADEQAKATQKIDKNELKPGDLVFFNTMRRTFSHVGIYVGEGNFIHSPRSGASVRVESMQTPYWSRRFDGARRVETAELTADTLAAVSR</sequence>
<protein>
    <submittedName>
        <fullName evidence="7">C40 family peptidase</fullName>
    </submittedName>
</protein>
<dbReference type="Gene3D" id="3.90.1720.10">
    <property type="entry name" value="endopeptidase domain like (from Nostoc punctiforme)"/>
    <property type="match status" value="1"/>
</dbReference>
<evidence type="ECO:0000256" key="2">
    <source>
        <dbReference type="ARBA" id="ARBA00022670"/>
    </source>
</evidence>